<keyword evidence="11" id="KW-0378">Hydrolase</keyword>
<dbReference type="InterPro" id="IPR006674">
    <property type="entry name" value="HD_domain"/>
</dbReference>
<evidence type="ECO:0000256" key="1">
    <source>
        <dbReference type="ARBA" id="ARBA00004236"/>
    </source>
</evidence>
<evidence type="ECO:0000259" key="10">
    <source>
        <dbReference type="Pfam" id="PF18967"/>
    </source>
</evidence>
<reference evidence="12" key="1">
    <citation type="submission" date="2016-11" db="EMBL/GenBank/DDBJ databases">
        <authorList>
            <person name="Varghese N."/>
            <person name="Submissions S."/>
        </authorList>
    </citation>
    <scope>NUCLEOTIDE SEQUENCE [LARGE SCALE GENOMIC DNA]</scope>
    <source>
        <strain evidence="12">DSM 22623</strain>
    </source>
</reference>
<evidence type="ECO:0000256" key="2">
    <source>
        <dbReference type="ARBA" id="ARBA00022475"/>
    </source>
</evidence>
<feature type="transmembrane region" description="Helical" evidence="8">
    <location>
        <begin position="246"/>
        <end position="265"/>
    </location>
</feature>
<keyword evidence="6" id="KW-0051">Antiviral defense</keyword>
<feature type="transmembrane region" description="Helical" evidence="8">
    <location>
        <begin position="277"/>
        <end position="296"/>
    </location>
</feature>
<keyword evidence="7 8" id="KW-0472">Membrane</keyword>
<dbReference type="STRING" id="570521.SAMN04488508_105325"/>
<keyword evidence="3 8" id="KW-0812">Transmembrane</keyword>
<dbReference type="EMBL" id="FQYP01000005">
    <property type="protein sequence ID" value="SHJ10421.1"/>
    <property type="molecule type" value="Genomic_DNA"/>
</dbReference>
<dbReference type="GO" id="GO:0000166">
    <property type="term" value="F:nucleotide binding"/>
    <property type="evidence" value="ECO:0007669"/>
    <property type="project" value="UniProtKB-KW"/>
</dbReference>
<dbReference type="AlphaFoldDB" id="A0A1M6GKE1"/>
<feature type="domain" description="HD" evidence="9">
    <location>
        <begin position="30"/>
        <end position="125"/>
    </location>
</feature>
<evidence type="ECO:0000256" key="4">
    <source>
        <dbReference type="ARBA" id="ARBA00022741"/>
    </source>
</evidence>
<dbReference type="Gene3D" id="1.10.3210.10">
    <property type="entry name" value="Hypothetical protein af1432"/>
    <property type="match status" value="1"/>
</dbReference>
<dbReference type="RefSeq" id="WP_073316515.1">
    <property type="nucleotide sequence ID" value="NZ_FQYP01000005.1"/>
</dbReference>
<name>A0A1M6GKE1_9FLAO</name>
<accession>A0A1M6GKE1</accession>
<evidence type="ECO:0000313" key="11">
    <source>
        <dbReference type="EMBL" id="SHJ10421.1"/>
    </source>
</evidence>
<dbReference type="InterPro" id="IPR043760">
    <property type="entry name" value="PycTM_dom"/>
</dbReference>
<comment type="subcellular location">
    <subcellularLocation>
        <location evidence="1">Cell membrane</location>
    </subcellularLocation>
</comment>
<dbReference type="OrthoDB" id="5728337at2"/>
<evidence type="ECO:0000313" key="12">
    <source>
        <dbReference type="Proteomes" id="UP000184432"/>
    </source>
</evidence>
<dbReference type="GO" id="GO:0016787">
    <property type="term" value="F:hydrolase activity"/>
    <property type="evidence" value="ECO:0007669"/>
    <property type="project" value="UniProtKB-KW"/>
</dbReference>
<evidence type="ECO:0000256" key="3">
    <source>
        <dbReference type="ARBA" id="ARBA00022692"/>
    </source>
</evidence>
<protein>
    <submittedName>
        <fullName evidence="11">Predicted metal-dependent phosphohydrolase, HD superfamily</fullName>
    </submittedName>
</protein>
<evidence type="ECO:0000259" key="9">
    <source>
        <dbReference type="Pfam" id="PF01966"/>
    </source>
</evidence>
<feature type="transmembrane region" description="Helical" evidence="8">
    <location>
        <begin position="371"/>
        <end position="392"/>
    </location>
</feature>
<feature type="domain" description="Pycsar effector protein" evidence="10">
    <location>
        <begin position="227"/>
        <end position="389"/>
    </location>
</feature>
<dbReference type="Pfam" id="PF18967">
    <property type="entry name" value="PycTM"/>
    <property type="match status" value="1"/>
</dbReference>
<gene>
    <name evidence="11" type="ORF">SAMN04488508_105325</name>
</gene>
<proteinExistence type="predicted"/>
<dbReference type="GO" id="GO:0005886">
    <property type="term" value="C:plasma membrane"/>
    <property type="evidence" value="ECO:0007669"/>
    <property type="project" value="UniProtKB-SubCell"/>
</dbReference>
<dbReference type="Proteomes" id="UP000184432">
    <property type="component" value="Unassembled WGS sequence"/>
</dbReference>
<dbReference type="Pfam" id="PF01966">
    <property type="entry name" value="HD"/>
    <property type="match status" value="1"/>
</dbReference>
<evidence type="ECO:0000256" key="5">
    <source>
        <dbReference type="ARBA" id="ARBA00022989"/>
    </source>
</evidence>
<dbReference type="SUPFAM" id="SSF109604">
    <property type="entry name" value="HD-domain/PDEase-like"/>
    <property type="match status" value="1"/>
</dbReference>
<evidence type="ECO:0000256" key="8">
    <source>
        <dbReference type="SAM" id="Phobius"/>
    </source>
</evidence>
<dbReference type="CDD" id="cd00077">
    <property type="entry name" value="HDc"/>
    <property type="match status" value="1"/>
</dbReference>
<evidence type="ECO:0000256" key="6">
    <source>
        <dbReference type="ARBA" id="ARBA00023118"/>
    </source>
</evidence>
<keyword evidence="4" id="KW-0547">Nucleotide-binding</keyword>
<dbReference type="GO" id="GO:0051607">
    <property type="term" value="P:defense response to virus"/>
    <property type="evidence" value="ECO:0007669"/>
    <property type="project" value="UniProtKB-KW"/>
</dbReference>
<sequence length="407" mass="47296">MESILEKSEKYIFELFKNKLPKKYLYHNYLHTQRVVNSAKEIMDNSEVEEKNQEIVLLSAWFHDTGYIKGEKDHELKSAEIAESFCIENGVDKEKIILVKNCILATKLDTKPNSFLEEILKDADTSHLAKNYFKEVSQLLRQEVLLAQGREYSAKEWREENIKLFTQEHQYYTRYAIEHWEPEKNKNLLGILKKKKKRRKKREKEDLKAKLKAKYKHESPERGIQTLYRVTLRNHIKLSDIADTKANILLSVNAIIISLALANLIPKLDAPSNRHLMIPSLILVLFSVAAIILSIMSTQPKVTGGEFTKEQVRNRKVNLLFFGNFFKMSYERYQEAIDEVINDKSYVYKMLTKDLYLLGLVLKKKYTLLKITYIVFTAGIILSVVAFILAFAEIDVAGKVVEPIITK</sequence>
<organism evidence="11 12">
    <name type="scientific">Aquimarina spongiae</name>
    <dbReference type="NCBI Taxonomy" id="570521"/>
    <lineage>
        <taxon>Bacteria</taxon>
        <taxon>Pseudomonadati</taxon>
        <taxon>Bacteroidota</taxon>
        <taxon>Flavobacteriia</taxon>
        <taxon>Flavobacteriales</taxon>
        <taxon>Flavobacteriaceae</taxon>
        <taxon>Aquimarina</taxon>
    </lineage>
</organism>
<keyword evidence="2" id="KW-1003">Cell membrane</keyword>
<keyword evidence="12" id="KW-1185">Reference proteome</keyword>
<keyword evidence="5 8" id="KW-1133">Transmembrane helix</keyword>
<evidence type="ECO:0000256" key="7">
    <source>
        <dbReference type="ARBA" id="ARBA00023136"/>
    </source>
</evidence>
<dbReference type="InterPro" id="IPR003607">
    <property type="entry name" value="HD/PDEase_dom"/>
</dbReference>